<proteinExistence type="predicted"/>
<dbReference type="AlphaFoldDB" id="A0A318J7R0"/>
<evidence type="ECO:0000313" key="2">
    <source>
        <dbReference type="EMBL" id="PXX45139.1"/>
    </source>
</evidence>
<comment type="caution">
    <text evidence="2">The sequence shown here is derived from an EMBL/GenBank/DDBJ whole genome shotgun (WGS) entry which is preliminary data.</text>
</comment>
<keyword evidence="2" id="KW-0378">Hydrolase</keyword>
<dbReference type="InterPro" id="IPR000668">
    <property type="entry name" value="Peptidase_C1A_C"/>
</dbReference>
<gene>
    <name evidence="2" type="ORF">DFR42_102352</name>
</gene>
<dbReference type="CDD" id="cd02619">
    <property type="entry name" value="Peptidase_C1"/>
    <property type="match status" value="1"/>
</dbReference>
<dbReference type="GO" id="GO:0006508">
    <property type="term" value="P:proteolysis"/>
    <property type="evidence" value="ECO:0007669"/>
    <property type="project" value="UniProtKB-KW"/>
</dbReference>
<dbReference type="OrthoDB" id="1491023at2"/>
<keyword evidence="2" id="KW-0645">Protease</keyword>
<keyword evidence="3" id="KW-1185">Reference proteome</keyword>
<name>A0A318J7R0_9BURK</name>
<feature type="domain" description="Peptidase C1A papain C-terminal" evidence="1">
    <location>
        <begin position="56"/>
        <end position="255"/>
    </location>
</feature>
<evidence type="ECO:0000259" key="1">
    <source>
        <dbReference type="Pfam" id="PF00112"/>
    </source>
</evidence>
<dbReference type="GO" id="GO:0008234">
    <property type="term" value="F:cysteine-type peptidase activity"/>
    <property type="evidence" value="ECO:0007669"/>
    <property type="project" value="InterPro"/>
</dbReference>
<organism evidence="2 3">
    <name type="scientific">Undibacterium pigrum</name>
    <dbReference type="NCBI Taxonomy" id="401470"/>
    <lineage>
        <taxon>Bacteria</taxon>
        <taxon>Pseudomonadati</taxon>
        <taxon>Pseudomonadota</taxon>
        <taxon>Betaproteobacteria</taxon>
        <taxon>Burkholderiales</taxon>
        <taxon>Oxalobacteraceae</taxon>
        <taxon>Undibacterium</taxon>
    </lineage>
</organism>
<sequence length="732" mass="80293">MPTQTIPFNGSELALDARPDRLDLRDRIYTPRVRNLPTAYPDADFVKNCLAKYIKANMILNQGKDGACTGFGLAAVINYLFWIRDSSNKESSPRMIYHLAQLYDEWAGEDYVGSSCRGALKGWHKHGVCSRELWPYTVDKHDKVPDFEAPKPGWEKDALSRALGVYYRIDKASITDMQAAIVEIGAIYVSCKLHQGWGEVTPPRASNLSRLDQLPVVNFSEIKAGGHAFALLGYTDQGFVVQNSWGREWGLQGLAILTYDDWLVNGSDAWTVSLGVPVRQVDAVNRTRAEKQLAAPANIPAAAAFKASGSALIPSGASASGKPGQPALNMDQAYSLTVVMGNDGGLIQRLLEVANAAATVEKVLLQAPQEWFKQHGTDKVLKLALYAHGGLNSEDDSLKRIAAMAPYFLANGIYPVFITWKTGLSETLGDILEDKLKDYLPAALLSGGWWQQLKNAAVDVMDRTVESMAASLGGKAQWTQMKQNAELAIEDDDPPRGLLAIADRLKELNKALGKGKLEIHLVGHSAGSIVHGHLLNLLAARKLSVSTCSLYAPACSLEFAESTYRPAIENEILARENFHIHLLSDARERDDNVAGIYRKSLLYLVARAFETRHKTPLLGMAASLDAAYFIGKKTQDGHWNEATIATLKSWNKFYWGTDLPSDFAENGEGLTAEQKTNLHIINDTHINNGKELIRVAHGSFDNDLAVISQTLARILGLESADALQVPVENLDY</sequence>
<dbReference type="InterPro" id="IPR029058">
    <property type="entry name" value="AB_hydrolase_fold"/>
</dbReference>
<accession>A0A318J7R0</accession>
<dbReference type="EMBL" id="QJKB01000002">
    <property type="protein sequence ID" value="PXX45139.1"/>
    <property type="molecule type" value="Genomic_DNA"/>
</dbReference>
<dbReference type="SUPFAM" id="SSF54001">
    <property type="entry name" value="Cysteine proteinases"/>
    <property type="match status" value="1"/>
</dbReference>
<dbReference type="InterPro" id="IPR038765">
    <property type="entry name" value="Papain-like_cys_pep_sf"/>
</dbReference>
<dbReference type="Proteomes" id="UP000247792">
    <property type="component" value="Unassembled WGS sequence"/>
</dbReference>
<evidence type="ECO:0000313" key="3">
    <source>
        <dbReference type="Proteomes" id="UP000247792"/>
    </source>
</evidence>
<dbReference type="SUPFAM" id="SSF53474">
    <property type="entry name" value="alpha/beta-Hydrolases"/>
    <property type="match status" value="1"/>
</dbReference>
<reference evidence="2 3" key="1">
    <citation type="submission" date="2018-05" db="EMBL/GenBank/DDBJ databases">
        <title>Genomic Encyclopedia of Type Strains, Phase IV (KMG-IV): sequencing the most valuable type-strain genomes for metagenomic binning, comparative biology and taxonomic classification.</title>
        <authorList>
            <person name="Goeker M."/>
        </authorList>
    </citation>
    <scope>NUCLEOTIDE SEQUENCE [LARGE SCALE GENOMIC DNA]</scope>
    <source>
        <strain evidence="2 3">DSM 19792</strain>
    </source>
</reference>
<dbReference type="Pfam" id="PF00112">
    <property type="entry name" value="Peptidase_C1"/>
    <property type="match status" value="1"/>
</dbReference>
<dbReference type="RefSeq" id="WP_110254604.1">
    <property type="nucleotide sequence ID" value="NZ_QJKB01000002.1"/>
</dbReference>
<protein>
    <submittedName>
        <fullName evidence="2">Papain like protease</fullName>
    </submittedName>
</protein>
<dbReference type="Gene3D" id="3.90.70.10">
    <property type="entry name" value="Cysteine proteinases"/>
    <property type="match status" value="1"/>
</dbReference>